<evidence type="ECO:0000313" key="2">
    <source>
        <dbReference type="EMBL" id="AKQ02892.1"/>
    </source>
</evidence>
<dbReference type="GO" id="GO:0008381">
    <property type="term" value="F:mechanosensitive monoatomic ion channel activity"/>
    <property type="evidence" value="ECO:0007669"/>
    <property type="project" value="InterPro"/>
</dbReference>
<dbReference type="Gene3D" id="1.10.287.1260">
    <property type="match status" value="1"/>
</dbReference>
<feature type="transmembrane region" description="Helical" evidence="1">
    <location>
        <begin position="88"/>
        <end position="111"/>
    </location>
</feature>
<feature type="transmembrane region" description="Helical" evidence="1">
    <location>
        <begin position="193"/>
        <end position="210"/>
    </location>
</feature>
<dbReference type="AlphaFoldDB" id="A0A0H4T8W4"/>
<feature type="transmembrane region" description="Helical" evidence="1">
    <location>
        <begin position="166"/>
        <end position="187"/>
    </location>
</feature>
<protein>
    <submittedName>
        <fullName evidence="2">Small-conductance mechanosensitive channel</fullName>
    </submittedName>
</protein>
<organism evidence="2">
    <name type="scientific">uncultured Microgenomates bacterium Rifle_16ft_4_minimus_37836</name>
    <dbReference type="NCBI Taxonomy" id="1665115"/>
    <lineage>
        <taxon>Bacteria</taxon>
        <taxon>Candidatus Microgenomatota</taxon>
        <taxon>environmental samples</taxon>
    </lineage>
</organism>
<evidence type="ECO:0000256" key="1">
    <source>
        <dbReference type="SAM" id="Phobius"/>
    </source>
</evidence>
<keyword evidence="1" id="KW-1133">Transmembrane helix</keyword>
<keyword evidence="1" id="KW-0472">Membrane</keyword>
<sequence length="227" mass="24842">MNSITSWQEALIASWGQVWSAFLGFIPAIVGSVIVFSAGLVLAFWAKRLVVEVLKLVKLEKLSKSLGIDGYLSKAGTKLDLTQFVGGIVEWLIILVFFLTAVDILGLSVVARVLTRFLAYLPNIFAAVLIFATGYFIAKVVEGMVRGALSSVDHEIAKPLGKLSRWVIIIVTFFAAVEQLQIARALVATFFQGLTYTIVLVVGLSVGLGAKDLVSRILNDWYDKFKK</sequence>
<feature type="transmembrane region" description="Helical" evidence="1">
    <location>
        <begin position="20"/>
        <end position="46"/>
    </location>
</feature>
<name>A0A0H4T8W4_9BACT</name>
<proteinExistence type="predicted"/>
<keyword evidence="1" id="KW-0812">Transmembrane</keyword>
<dbReference type="PANTHER" id="PTHR30221:SF1">
    <property type="entry name" value="SMALL-CONDUCTANCE MECHANOSENSITIVE CHANNEL"/>
    <property type="match status" value="1"/>
</dbReference>
<accession>A0A0H4T8W4</accession>
<dbReference type="PANTHER" id="PTHR30221">
    <property type="entry name" value="SMALL-CONDUCTANCE MECHANOSENSITIVE CHANNEL"/>
    <property type="match status" value="1"/>
</dbReference>
<dbReference type="Pfam" id="PF05552">
    <property type="entry name" value="MS_channel_1st_1"/>
    <property type="match status" value="2"/>
</dbReference>
<feature type="transmembrane region" description="Helical" evidence="1">
    <location>
        <begin position="117"/>
        <end position="138"/>
    </location>
</feature>
<dbReference type="EMBL" id="KT007005">
    <property type="protein sequence ID" value="AKQ02892.1"/>
    <property type="molecule type" value="Genomic_DNA"/>
</dbReference>
<reference evidence="2" key="1">
    <citation type="journal article" date="2015" name="ISME J.">
        <title>Aquifer environment selects for microbial species cohorts in sediment and groundwater.</title>
        <authorList>
            <person name="Hug L.A."/>
            <person name="Thomas B.C."/>
            <person name="Brown C.T."/>
            <person name="Frischkorn K.R."/>
            <person name="Williams K.H."/>
            <person name="Tringe S.G."/>
            <person name="Banfield J.F."/>
        </authorList>
    </citation>
    <scope>NUCLEOTIDE SEQUENCE</scope>
</reference>
<dbReference type="InterPro" id="IPR045275">
    <property type="entry name" value="MscS_archaea/bacteria_type"/>
</dbReference>
<dbReference type="InterPro" id="IPR008910">
    <property type="entry name" value="MSC_TM_helix"/>
</dbReference>